<keyword evidence="2" id="KW-0482">Metalloprotease</keyword>
<dbReference type="Gene3D" id="3.40.390.10">
    <property type="entry name" value="Collagenase (Catalytic Domain)"/>
    <property type="match status" value="1"/>
</dbReference>
<protein>
    <submittedName>
        <fullName evidence="2">Zinc-dependent metalloprotease family protein</fullName>
    </submittedName>
</protein>
<dbReference type="AlphaFoldDB" id="A0A9X4BJV7"/>
<keyword evidence="2" id="KW-0645">Protease</keyword>
<gene>
    <name evidence="2" type="ORF">OD750_013600</name>
</gene>
<evidence type="ECO:0000256" key="1">
    <source>
        <dbReference type="SAM" id="SignalP"/>
    </source>
</evidence>
<comment type="caution">
    <text evidence="2">The sequence shown here is derived from an EMBL/GenBank/DDBJ whole genome shotgun (WGS) entry which is preliminary data.</text>
</comment>
<dbReference type="SUPFAM" id="SSF55486">
    <property type="entry name" value="Metalloproteases ('zincins'), catalytic domain"/>
    <property type="match status" value="1"/>
</dbReference>
<organism evidence="2 3">
    <name type="scientific">Tahibacter soli</name>
    <dbReference type="NCBI Taxonomy" id="2983605"/>
    <lineage>
        <taxon>Bacteria</taxon>
        <taxon>Pseudomonadati</taxon>
        <taxon>Pseudomonadota</taxon>
        <taxon>Gammaproteobacteria</taxon>
        <taxon>Lysobacterales</taxon>
        <taxon>Rhodanobacteraceae</taxon>
        <taxon>Tahibacter</taxon>
    </lineage>
</organism>
<reference evidence="2" key="1">
    <citation type="submission" date="2023-02" db="EMBL/GenBank/DDBJ databases">
        <title>Tahibacter soli sp. nov. isolated from soil.</title>
        <authorList>
            <person name="Baek J.H."/>
            <person name="Lee J.K."/>
            <person name="Choi D.G."/>
            <person name="Jeon C.O."/>
        </authorList>
    </citation>
    <scope>NUCLEOTIDE SEQUENCE</scope>
    <source>
        <strain evidence="2">BL</strain>
    </source>
</reference>
<dbReference type="GO" id="GO:0008237">
    <property type="term" value="F:metallopeptidase activity"/>
    <property type="evidence" value="ECO:0007669"/>
    <property type="project" value="UniProtKB-KW"/>
</dbReference>
<keyword evidence="3" id="KW-1185">Reference proteome</keyword>
<dbReference type="EMBL" id="JAOVZO020000017">
    <property type="protein sequence ID" value="MDC8013572.1"/>
    <property type="molecule type" value="Genomic_DNA"/>
</dbReference>
<sequence>MHTLASTMLTAALWLAPAVAAQAANPWTDAPSAPLPAGGPQPSRYRAVALDLAAVRAQLAAARANGAAIDLALPLPEGGESTFVLADSGTMPAPLARKYPDIVSLAGADANGRRARVDVSPLGFSAMVFDADGRWVVVPQAGDAARYAVFRGDAMPARGPFRCGATGPLRSTLAEATRAAGAPGPVTGTMRRNYRIAVAANSSYVAEAGGGTRPGGLAAVVAAINRVNEVYEAELAIHMTLVANNDLVIYPDPETDPYSNDEDATWQNGPNLDEAIGNAAYDIGHVFTTAGGGLAGLGVTCEEGRKAEGSTGQPHPVGDPFFIDFVAHEIGHQFGGSHTFNGCNNQSFGAEYEPGSGSTIQAYAGICGAENLQATTDPYFHAKSLQQMTDWADGAGGTCAQSQPNANRAPVIDTSGLPVGKAIPALTAFALTGSATDPDGDALTYSWEQYDLGDPSPLGAGDIGNGPIFRSLPATANPTRYFPRLLTVLGAAFLPGEDMPTTTRDLTFRLTVRDNRMPGGRSASAQVGLSVIGTAGPFAVTLPDMTVLWGRGETRNVGWDAAGTRAAPISCASVDIALSTDGGLTFPNVLATQAPNVGLASVVVPDVPDTGRARVRVQCSTNVFFDISDENFQIAATGTPDPPVDAIFADGFE</sequence>
<feature type="chain" id="PRO_5040735051" evidence="1">
    <location>
        <begin position="24"/>
        <end position="653"/>
    </location>
</feature>
<dbReference type="Proteomes" id="UP001139971">
    <property type="component" value="Unassembled WGS sequence"/>
</dbReference>
<evidence type="ECO:0000313" key="3">
    <source>
        <dbReference type="Proteomes" id="UP001139971"/>
    </source>
</evidence>
<dbReference type="InterPro" id="IPR013783">
    <property type="entry name" value="Ig-like_fold"/>
</dbReference>
<keyword evidence="2" id="KW-0378">Hydrolase</keyword>
<accession>A0A9X4BJV7</accession>
<dbReference type="Pfam" id="PF13583">
    <property type="entry name" value="Reprolysin_4"/>
    <property type="match status" value="1"/>
</dbReference>
<feature type="signal peptide" evidence="1">
    <location>
        <begin position="1"/>
        <end position="23"/>
    </location>
</feature>
<proteinExistence type="predicted"/>
<dbReference type="Gene3D" id="2.60.40.10">
    <property type="entry name" value="Immunoglobulins"/>
    <property type="match status" value="1"/>
</dbReference>
<name>A0A9X4BJV7_9GAMM</name>
<dbReference type="InterPro" id="IPR024079">
    <property type="entry name" value="MetalloPept_cat_dom_sf"/>
</dbReference>
<dbReference type="RefSeq" id="WP_263545778.1">
    <property type="nucleotide sequence ID" value="NZ_JAOVZO020000017.1"/>
</dbReference>
<evidence type="ECO:0000313" key="2">
    <source>
        <dbReference type="EMBL" id="MDC8013572.1"/>
    </source>
</evidence>
<keyword evidence="1" id="KW-0732">Signal</keyword>